<dbReference type="RefSeq" id="WP_259052211.1">
    <property type="nucleotide sequence ID" value="NZ_JANUCQ010000003.1"/>
</dbReference>
<keyword evidence="2" id="KW-1185">Reference proteome</keyword>
<dbReference type="EMBL" id="JANUCQ010000003">
    <property type="protein sequence ID" value="MCS3922590.1"/>
    <property type="molecule type" value="Genomic_DNA"/>
</dbReference>
<evidence type="ECO:0000313" key="1">
    <source>
        <dbReference type="EMBL" id="MCS3922590.1"/>
    </source>
</evidence>
<comment type="caution">
    <text evidence="1">The sequence shown here is derived from an EMBL/GenBank/DDBJ whole genome shotgun (WGS) entry which is preliminary data.</text>
</comment>
<gene>
    <name evidence="1" type="ORF">M2325_001286</name>
</gene>
<reference evidence="1" key="1">
    <citation type="submission" date="2022-08" db="EMBL/GenBank/DDBJ databases">
        <title>Genomic Encyclopedia of Type Strains, Phase V (KMG-V): Genome sequencing to study the core and pangenomes of soil and plant-associated prokaryotes.</title>
        <authorList>
            <person name="Whitman W."/>
        </authorList>
    </citation>
    <scope>NUCLEOTIDE SEQUENCE</scope>
    <source>
        <strain evidence="1">PS</strain>
    </source>
</reference>
<name>A0ABT2EXJ8_METVO</name>
<protein>
    <recommendedName>
        <fullName evidence="3">Lipoprotein</fullName>
    </recommendedName>
</protein>
<evidence type="ECO:0000313" key="2">
    <source>
        <dbReference type="Proteomes" id="UP001140258"/>
    </source>
</evidence>
<evidence type="ECO:0008006" key="3">
    <source>
        <dbReference type="Google" id="ProtNLM"/>
    </source>
</evidence>
<accession>A0ABT2EXJ8</accession>
<organism evidence="1 2">
    <name type="scientific">Methanococcus voltae PS</name>
    <dbReference type="NCBI Taxonomy" id="523842"/>
    <lineage>
        <taxon>Archaea</taxon>
        <taxon>Methanobacteriati</taxon>
        <taxon>Methanobacteriota</taxon>
        <taxon>Methanomada group</taxon>
        <taxon>Methanococci</taxon>
        <taxon>Methanococcales</taxon>
        <taxon>Methanococcaceae</taxon>
        <taxon>Methanococcus</taxon>
    </lineage>
</organism>
<dbReference type="Proteomes" id="UP001140258">
    <property type="component" value="Unassembled WGS sequence"/>
</dbReference>
<sequence length="171" mass="18623">MKLDKNITIGLVIALVLTCVGVYCINGNGGDGGGFLFDFLKNKNTTNNSTNNDTNNNNTLINDTLINSTINQTTNNTINFITSAVFDNSTNNSVISIEASSENIIASQLTIFTSYTNDSFIEAYSSSDVSLPKVVTLAVNANNSNLYYYINVEYNNNTYRIPNGTEVLELV</sequence>
<proteinExistence type="predicted"/>